<proteinExistence type="predicted"/>
<dbReference type="Gene3D" id="3.30.70.270">
    <property type="match status" value="1"/>
</dbReference>
<dbReference type="EMBL" id="NKYE01000005">
    <property type="protein sequence ID" value="OZM73416.1"/>
    <property type="molecule type" value="Genomic_DNA"/>
</dbReference>
<dbReference type="SUPFAM" id="SSF55073">
    <property type="entry name" value="Nucleotide cyclase"/>
    <property type="match status" value="1"/>
</dbReference>
<feature type="domain" description="DICT" evidence="2">
    <location>
        <begin position="7"/>
        <end position="115"/>
    </location>
</feature>
<dbReference type="InterPro" id="IPR019278">
    <property type="entry name" value="DICT_dom"/>
</dbReference>
<protein>
    <submittedName>
        <fullName evidence="3">Sensor protein</fullName>
    </submittedName>
</protein>
<dbReference type="InterPro" id="IPR029787">
    <property type="entry name" value="Nucleotide_cyclase"/>
</dbReference>
<sequence length="386" mass="42695">MHEPSSAARAGLLTKRSLVIASHAVEHAALADIDLGDAVVIAMFQRLPYFDREREVYAKIAARAAVTVVGMVDQGRPDLPPGVTPVLLRPDEWLSREWSVVVLSPTFGASVIAHDLEDVDGQGVSLESSRLFRGRWGMRRDEAYAEVVRLRDLLSDRLPPMVRQRIDATLNSVLSPAALDIEQRAEAALRHVSGRLQVQREEAARAIEQVRQERGHGRDPGTGLHTLASIEPWVGVAADTVSLGLTLVRVDELADVHARFGTRAGIHTEHNIAELLRHDLRPLDRAVRIRTEEFLLIQPAVTERVLDDTGRQINDRLSSLQATYPFVELNPSIASTLTRRRPLPLPALRAQLPAVAHAPVWPRAEPAPPRGHGRTALATRSHRWFG</sequence>
<feature type="region of interest" description="Disordered" evidence="1">
    <location>
        <begin position="361"/>
        <end position="386"/>
    </location>
</feature>
<reference evidence="3 4" key="1">
    <citation type="submission" date="2017-07" db="EMBL/GenBank/DDBJ databases">
        <title>Amycolatopsis antarcticus sp. nov., isolated from the surface of an Antarcticus brown macroalga.</title>
        <authorList>
            <person name="Wang J."/>
            <person name="Leiva S."/>
            <person name="Huang J."/>
            <person name="Huang Y."/>
        </authorList>
    </citation>
    <scope>NUCLEOTIDE SEQUENCE [LARGE SCALE GENOMIC DNA]</scope>
    <source>
        <strain evidence="3 4">AU-G6</strain>
    </source>
</reference>
<evidence type="ECO:0000313" key="3">
    <source>
        <dbReference type="EMBL" id="OZM73416.1"/>
    </source>
</evidence>
<dbReference type="Pfam" id="PF10069">
    <property type="entry name" value="DICT"/>
    <property type="match status" value="1"/>
</dbReference>
<organism evidence="3 4">
    <name type="scientific">Amycolatopsis antarctica</name>
    <dbReference type="NCBI Taxonomy" id="1854586"/>
    <lineage>
        <taxon>Bacteria</taxon>
        <taxon>Bacillati</taxon>
        <taxon>Actinomycetota</taxon>
        <taxon>Actinomycetes</taxon>
        <taxon>Pseudonocardiales</taxon>
        <taxon>Pseudonocardiaceae</taxon>
        <taxon>Amycolatopsis</taxon>
    </lineage>
</organism>
<accession>A0A263D7F2</accession>
<dbReference type="InParanoid" id="A0A263D7F2"/>
<name>A0A263D7F2_9PSEU</name>
<dbReference type="Proteomes" id="UP000242444">
    <property type="component" value="Unassembled WGS sequence"/>
</dbReference>
<dbReference type="AlphaFoldDB" id="A0A263D7F2"/>
<dbReference type="InterPro" id="IPR043128">
    <property type="entry name" value="Rev_trsase/Diguanyl_cyclase"/>
</dbReference>
<evidence type="ECO:0000256" key="1">
    <source>
        <dbReference type="SAM" id="MobiDB-lite"/>
    </source>
</evidence>
<dbReference type="RefSeq" id="WP_094862671.1">
    <property type="nucleotide sequence ID" value="NZ_NKYE01000005.1"/>
</dbReference>
<dbReference type="OrthoDB" id="3571050at2"/>
<evidence type="ECO:0000313" key="4">
    <source>
        <dbReference type="Proteomes" id="UP000242444"/>
    </source>
</evidence>
<evidence type="ECO:0000259" key="2">
    <source>
        <dbReference type="Pfam" id="PF10069"/>
    </source>
</evidence>
<comment type="caution">
    <text evidence="3">The sequence shown here is derived from an EMBL/GenBank/DDBJ whole genome shotgun (WGS) entry which is preliminary data.</text>
</comment>
<gene>
    <name evidence="3" type="ORF">CFN78_11350</name>
</gene>
<keyword evidence="4" id="KW-1185">Reference proteome</keyword>